<evidence type="ECO:0000313" key="2">
    <source>
        <dbReference type="Proteomes" id="UP001497644"/>
    </source>
</evidence>
<proteinExistence type="predicted"/>
<organism evidence="1 2">
    <name type="scientific">Lasius platythorax</name>
    <dbReference type="NCBI Taxonomy" id="488582"/>
    <lineage>
        <taxon>Eukaryota</taxon>
        <taxon>Metazoa</taxon>
        <taxon>Ecdysozoa</taxon>
        <taxon>Arthropoda</taxon>
        <taxon>Hexapoda</taxon>
        <taxon>Insecta</taxon>
        <taxon>Pterygota</taxon>
        <taxon>Neoptera</taxon>
        <taxon>Endopterygota</taxon>
        <taxon>Hymenoptera</taxon>
        <taxon>Apocrita</taxon>
        <taxon>Aculeata</taxon>
        <taxon>Formicoidea</taxon>
        <taxon>Formicidae</taxon>
        <taxon>Formicinae</taxon>
        <taxon>Lasius</taxon>
        <taxon>Lasius</taxon>
    </lineage>
</organism>
<dbReference type="Proteomes" id="UP001497644">
    <property type="component" value="Chromosome 6"/>
</dbReference>
<gene>
    <name evidence="1" type="ORF">LPLAT_LOCUS10824</name>
</gene>
<protein>
    <submittedName>
        <fullName evidence="1">Uncharacterized protein</fullName>
    </submittedName>
</protein>
<dbReference type="EMBL" id="OZ034829">
    <property type="protein sequence ID" value="CAL1685285.1"/>
    <property type="molecule type" value="Genomic_DNA"/>
</dbReference>
<evidence type="ECO:0000313" key="1">
    <source>
        <dbReference type="EMBL" id="CAL1685285.1"/>
    </source>
</evidence>
<dbReference type="AlphaFoldDB" id="A0AAV2P0W3"/>
<name>A0AAV2P0W3_9HYME</name>
<keyword evidence="2" id="KW-1185">Reference proteome</keyword>
<reference evidence="1" key="1">
    <citation type="submission" date="2024-04" db="EMBL/GenBank/DDBJ databases">
        <authorList>
            <consortium name="Molecular Ecology Group"/>
        </authorList>
    </citation>
    <scope>NUCLEOTIDE SEQUENCE</scope>
</reference>
<sequence length="148" mass="17231">MQMRRKEGDNSEMPAAKLNKRFISSQEEENLASSVLLRFELIYRLDKVRFNLRYIANWINVQNLWCRNANYFAEIKPSCQATSNVELVTKTIRQTSRKWIRRGDKETRRLMPAERNKSAKHYRVSRTVASGGGASRGNCSLINYLSIL</sequence>
<accession>A0AAV2P0W3</accession>